<keyword evidence="3" id="KW-1185">Reference proteome</keyword>
<feature type="region of interest" description="Disordered" evidence="1">
    <location>
        <begin position="1"/>
        <end position="69"/>
    </location>
</feature>
<evidence type="ECO:0000256" key="1">
    <source>
        <dbReference type="SAM" id="MobiDB-lite"/>
    </source>
</evidence>
<name>A0ABC8TRA8_9AQUA</name>
<proteinExistence type="predicted"/>
<accession>A0ABC8TRA8</accession>
<sequence>MVRGRSVDPAAIARTRKEDSAMIKSGHWSLDSGQEDKQPANKLVPSASARDGFDGKASRSKNPEYDNQEAMLETKVKPNLPLNTFEHEPGVPSSNDVDEIVKYLEDPNCFLNVNAGGSGIQFGVY</sequence>
<evidence type="ECO:0000313" key="3">
    <source>
        <dbReference type="Proteomes" id="UP001642360"/>
    </source>
</evidence>
<organism evidence="2 3">
    <name type="scientific">Ilex paraguariensis</name>
    <name type="common">yerba mate</name>
    <dbReference type="NCBI Taxonomy" id="185542"/>
    <lineage>
        <taxon>Eukaryota</taxon>
        <taxon>Viridiplantae</taxon>
        <taxon>Streptophyta</taxon>
        <taxon>Embryophyta</taxon>
        <taxon>Tracheophyta</taxon>
        <taxon>Spermatophyta</taxon>
        <taxon>Magnoliopsida</taxon>
        <taxon>eudicotyledons</taxon>
        <taxon>Gunneridae</taxon>
        <taxon>Pentapetalae</taxon>
        <taxon>asterids</taxon>
        <taxon>campanulids</taxon>
        <taxon>Aquifoliales</taxon>
        <taxon>Aquifoliaceae</taxon>
        <taxon>Ilex</taxon>
    </lineage>
</organism>
<comment type="caution">
    <text evidence="2">The sequence shown here is derived from an EMBL/GenBank/DDBJ whole genome shotgun (WGS) entry which is preliminary data.</text>
</comment>
<dbReference type="Proteomes" id="UP001642360">
    <property type="component" value="Unassembled WGS sequence"/>
</dbReference>
<dbReference type="AlphaFoldDB" id="A0ABC8TRA8"/>
<gene>
    <name evidence="2" type="ORF">ILEXP_LOCUS39838</name>
</gene>
<evidence type="ECO:0000313" key="2">
    <source>
        <dbReference type="EMBL" id="CAK9170356.1"/>
    </source>
</evidence>
<feature type="compositionally biased region" description="Basic and acidic residues" evidence="1">
    <location>
        <begin position="51"/>
        <end position="64"/>
    </location>
</feature>
<protein>
    <submittedName>
        <fullName evidence="2">Uncharacterized protein</fullName>
    </submittedName>
</protein>
<reference evidence="2 3" key="1">
    <citation type="submission" date="2024-02" db="EMBL/GenBank/DDBJ databases">
        <authorList>
            <person name="Vignale AGUSTIN F."/>
            <person name="Sosa J E."/>
            <person name="Modenutti C."/>
        </authorList>
    </citation>
    <scope>NUCLEOTIDE SEQUENCE [LARGE SCALE GENOMIC DNA]</scope>
</reference>
<dbReference type="EMBL" id="CAUOFW020005480">
    <property type="protein sequence ID" value="CAK9170356.1"/>
    <property type="molecule type" value="Genomic_DNA"/>
</dbReference>